<protein>
    <submittedName>
        <fullName evidence="4">Uncharacterized protein</fullName>
    </submittedName>
</protein>
<evidence type="ECO:0000313" key="5">
    <source>
        <dbReference type="Proteomes" id="UP000447873"/>
    </source>
</evidence>
<evidence type="ECO:0000256" key="2">
    <source>
        <dbReference type="SAM" id="SignalP"/>
    </source>
</evidence>
<dbReference type="Proteomes" id="UP000447873">
    <property type="component" value="Unassembled WGS sequence"/>
</dbReference>
<gene>
    <name evidence="4" type="ORF">EG327_002196</name>
    <name evidence="3" type="ORF">EG328_010259</name>
</gene>
<keyword evidence="6" id="KW-1185">Reference proteome</keyword>
<feature type="signal peptide" evidence="2">
    <location>
        <begin position="1"/>
        <end position="17"/>
    </location>
</feature>
<proteinExistence type="predicted"/>
<dbReference type="EMBL" id="WNWR01000166">
    <property type="protein sequence ID" value="KAE9989855.1"/>
    <property type="molecule type" value="Genomic_DNA"/>
</dbReference>
<organism evidence="4 6">
    <name type="scientific">Venturia inaequalis</name>
    <name type="common">Apple scab fungus</name>
    <dbReference type="NCBI Taxonomy" id="5025"/>
    <lineage>
        <taxon>Eukaryota</taxon>
        <taxon>Fungi</taxon>
        <taxon>Dikarya</taxon>
        <taxon>Ascomycota</taxon>
        <taxon>Pezizomycotina</taxon>
        <taxon>Dothideomycetes</taxon>
        <taxon>Pleosporomycetidae</taxon>
        <taxon>Venturiales</taxon>
        <taxon>Venturiaceae</taxon>
        <taxon>Venturia</taxon>
    </lineage>
</organism>
<evidence type="ECO:0000313" key="3">
    <source>
        <dbReference type="EMBL" id="KAE9964732.1"/>
    </source>
</evidence>
<evidence type="ECO:0000313" key="4">
    <source>
        <dbReference type="EMBL" id="KAE9989855.1"/>
    </source>
</evidence>
<dbReference type="EMBL" id="WNWS01000660">
    <property type="protein sequence ID" value="KAE9964732.1"/>
    <property type="molecule type" value="Genomic_DNA"/>
</dbReference>
<dbReference type="AlphaFoldDB" id="A0A8H3VJ96"/>
<comment type="caution">
    <text evidence="4">The sequence shown here is derived from an EMBL/GenBank/DDBJ whole genome shotgun (WGS) entry which is preliminary data.</text>
</comment>
<evidence type="ECO:0000256" key="1">
    <source>
        <dbReference type="SAM" id="MobiDB-lite"/>
    </source>
</evidence>
<accession>A0A8H3VJ96</accession>
<feature type="region of interest" description="Disordered" evidence="1">
    <location>
        <begin position="14"/>
        <end position="41"/>
    </location>
</feature>
<dbReference type="Proteomes" id="UP000490939">
    <property type="component" value="Unassembled WGS sequence"/>
</dbReference>
<sequence>MKFAVITALCLASGAAGRPTDPNQDPAYVPAPNDGSYSAPRTMVQGYADDTKKMERELKMLKSAALFVDPPETF</sequence>
<name>A0A8H3VJ96_VENIN</name>
<reference evidence="4 6" key="1">
    <citation type="submission" date="2019-07" db="EMBL/GenBank/DDBJ databases">
        <title>Venturia inaequalis Genome Resource.</title>
        <authorList>
            <person name="Lichtner F.J."/>
        </authorList>
    </citation>
    <scope>NUCLEOTIDE SEQUENCE [LARGE SCALE GENOMIC DNA]</scope>
    <source>
        <strain evidence="3 5">120213</strain>
        <strain evidence="4 6">DMI_063113</strain>
    </source>
</reference>
<keyword evidence="2" id="KW-0732">Signal</keyword>
<evidence type="ECO:0000313" key="6">
    <source>
        <dbReference type="Proteomes" id="UP000490939"/>
    </source>
</evidence>
<feature type="chain" id="PRO_5044690893" evidence="2">
    <location>
        <begin position="18"/>
        <end position="74"/>
    </location>
</feature>